<dbReference type="InterPro" id="IPR035931">
    <property type="entry name" value="YlxR-like_sf"/>
</dbReference>
<dbReference type="PANTHER" id="PTHR34215:SF1">
    <property type="entry name" value="YLXR DOMAIN-CONTAINING PROTEIN"/>
    <property type="match status" value="1"/>
</dbReference>
<dbReference type="AlphaFoldDB" id="Q2RMS1"/>
<dbReference type="InterPro" id="IPR007393">
    <property type="entry name" value="YlxR_dom"/>
</dbReference>
<feature type="compositionally biased region" description="Basic and acidic residues" evidence="1">
    <location>
        <begin position="27"/>
        <end position="38"/>
    </location>
</feature>
<feature type="compositionally biased region" description="Acidic residues" evidence="1">
    <location>
        <begin position="1"/>
        <end position="16"/>
    </location>
</feature>
<proteinExistence type="predicted"/>
<dbReference type="PATRIC" id="fig|269796.9.peg.3902"/>
<reference evidence="3 4" key="1">
    <citation type="journal article" date="2011" name="Stand. Genomic Sci.">
        <title>Complete genome sequence of Rhodospirillum rubrum type strain (S1).</title>
        <authorList>
            <person name="Munk A.C."/>
            <person name="Copeland A."/>
            <person name="Lucas S."/>
            <person name="Lapidus A."/>
            <person name="Del Rio T.G."/>
            <person name="Barry K."/>
            <person name="Detter J.C."/>
            <person name="Hammon N."/>
            <person name="Israni S."/>
            <person name="Pitluck S."/>
            <person name="Brettin T."/>
            <person name="Bruce D."/>
            <person name="Han C."/>
            <person name="Tapia R."/>
            <person name="Gilna P."/>
            <person name="Schmutz J."/>
            <person name="Larimer F."/>
            <person name="Land M."/>
            <person name="Kyrpides N.C."/>
            <person name="Mavromatis K."/>
            <person name="Richardson P."/>
            <person name="Rohde M."/>
            <person name="Goker M."/>
            <person name="Klenk H.P."/>
            <person name="Zhang Y."/>
            <person name="Roberts G.P."/>
            <person name="Reslewic S."/>
            <person name="Schwartz D.C."/>
        </authorList>
    </citation>
    <scope>NUCLEOTIDE SEQUENCE [LARGE SCALE GENOMIC DNA]</scope>
    <source>
        <strain evidence="4">ATCC 11170 / ATH 1.1.1 / DSM 467 / LMG 4362 / NCIMB 8255 / S1</strain>
    </source>
</reference>
<dbReference type="Gene3D" id="3.30.1230.10">
    <property type="entry name" value="YlxR-like"/>
    <property type="match status" value="1"/>
</dbReference>
<accession>Q2RMS1</accession>
<dbReference type="KEGG" id="rru:Rru_A3780"/>
<dbReference type="Gene3D" id="3.30.1330.30">
    <property type="match status" value="1"/>
</dbReference>
<evidence type="ECO:0000259" key="2">
    <source>
        <dbReference type="Pfam" id="PF04296"/>
    </source>
</evidence>
<dbReference type="PANTHER" id="PTHR34215">
    <property type="entry name" value="BLL0784 PROTEIN"/>
    <property type="match status" value="1"/>
</dbReference>
<dbReference type="EMBL" id="CP000230">
    <property type="protein sequence ID" value="ABC24574.1"/>
    <property type="molecule type" value="Genomic_DNA"/>
</dbReference>
<evidence type="ECO:0000256" key="1">
    <source>
        <dbReference type="SAM" id="MobiDB-lite"/>
    </source>
</evidence>
<name>Q2RMS1_RHORT</name>
<gene>
    <name evidence="3" type="ordered locus">Rru_A3780</name>
</gene>
<feature type="region of interest" description="Disordered" evidence="1">
    <location>
        <begin position="223"/>
        <end position="263"/>
    </location>
</feature>
<protein>
    <submittedName>
        <fullName evidence="3">LSU ribosomal protein L7AE</fullName>
    </submittedName>
</protein>
<dbReference type="HOGENOM" id="CLU_091016_1_0_5"/>
<dbReference type="InterPro" id="IPR029064">
    <property type="entry name" value="Ribosomal_eL30-like_sf"/>
</dbReference>
<feature type="region of interest" description="Disordered" evidence="1">
    <location>
        <begin position="1"/>
        <end position="38"/>
    </location>
</feature>
<evidence type="ECO:0000313" key="4">
    <source>
        <dbReference type="Proteomes" id="UP000001929"/>
    </source>
</evidence>
<evidence type="ECO:0000313" key="3">
    <source>
        <dbReference type="EMBL" id="ABC24574.1"/>
    </source>
</evidence>
<dbReference type="SUPFAM" id="SSF55315">
    <property type="entry name" value="L30e-like"/>
    <property type="match status" value="1"/>
</dbReference>
<keyword evidence="4" id="KW-1185">Reference proteome</keyword>
<feature type="domain" description="YlxR" evidence="2">
    <location>
        <begin position="39"/>
        <end position="113"/>
    </location>
</feature>
<dbReference type="GO" id="GO:0005840">
    <property type="term" value="C:ribosome"/>
    <property type="evidence" value="ECO:0007669"/>
    <property type="project" value="UniProtKB-KW"/>
</dbReference>
<organism evidence="3 4">
    <name type="scientific">Rhodospirillum rubrum (strain ATCC 11170 / ATH 1.1.1 / DSM 467 / LMG 4362 / NCIMB 8255 / S1)</name>
    <dbReference type="NCBI Taxonomy" id="269796"/>
    <lineage>
        <taxon>Bacteria</taxon>
        <taxon>Pseudomonadati</taxon>
        <taxon>Pseudomonadota</taxon>
        <taxon>Alphaproteobacteria</taxon>
        <taxon>Rhodospirillales</taxon>
        <taxon>Rhodospirillaceae</taxon>
        <taxon>Rhodospirillum</taxon>
    </lineage>
</organism>
<dbReference type="NCBIfam" id="NF006622">
    <property type="entry name" value="PRK09190.1"/>
    <property type="match status" value="1"/>
</dbReference>
<dbReference type="PhylomeDB" id="Q2RMS1"/>
<dbReference type="SUPFAM" id="SSF64376">
    <property type="entry name" value="YlxR-like"/>
    <property type="match status" value="1"/>
</dbReference>
<keyword evidence="3" id="KW-0689">Ribosomal protein</keyword>
<dbReference type="InterPro" id="IPR037465">
    <property type="entry name" value="YlxR"/>
</dbReference>
<dbReference type="Proteomes" id="UP000001929">
    <property type="component" value="Chromosome"/>
</dbReference>
<dbReference type="STRING" id="269796.Rru_A3780"/>
<dbReference type="Pfam" id="PF04296">
    <property type="entry name" value="YlxR"/>
    <property type="match status" value="1"/>
</dbReference>
<keyword evidence="3" id="KW-0687">Ribonucleoprotein</keyword>
<dbReference type="EnsemblBacteria" id="ABC24574">
    <property type="protein sequence ID" value="ABC24574"/>
    <property type="gene ID" value="Rru_A3780"/>
</dbReference>
<sequence>MPDPMDDPALDDDSADDTAPPASGKRVPADDREPEGPNRRCILSRAVRRREAMLRFIVAPDGLVVPDLDARLPGRGLWLSPGRDVVETAAAKGVFARAAKRAVVLPPDLAERVDRLLEERCVDLVGLARKAGQAVAGFEKVKSWVHTGRAGMVLEAWDGSEGGRAKLGAETWGMPVFRAMDRLALGRAFAREQAVHAALEPGGLARRLEADLIRLARLRGRLDGQTDAAGTDTKDADRKSGGPRSGHSGPRERNRRDRKTKPL</sequence>
<dbReference type="eggNOG" id="COG2740">
    <property type="taxonomic scope" value="Bacteria"/>
</dbReference>